<dbReference type="SUPFAM" id="SSF47060">
    <property type="entry name" value="S15/NS1 RNA-binding domain"/>
    <property type="match status" value="1"/>
</dbReference>
<dbReference type="InterPro" id="IPR000589">
    <property type="entry name" value="Ribosomal_uS15"/>
</dbReference>
<dbReference type="STRING" id="429701.A0A2G9HMC4"/>
<evidence type="ECO:0000256" key="5">
    <source>
        <dbReference type="SAM" id="MobiDB-lite"/>
    </source>
</evidence>
<comment type="caution">
    <text evidence="6">The sequence shown here is derived from an EMBL/GenBank/DDBJ whole genome shotgun (WGS) entry which is preliminary data.</text>
</comment>
<evidence type="ECO:0000256" key="2">
    <source>
        <dbReference type="ARBA" id="ARBA00022980"/>
    </source>
</evidence>
<keyword evidence="3" id="KW-0687">Ribonucleoprotein</keyword>
<reference evidence="7" key="1">
    <citation type="journal article" date="2018" name="Gigascience">
        <title>Genome assembly of the Pink Ipe (Handroanthus impetiginosus, Bignoniaceae), a highly valued, ecologically keystone Neotropical timber forest tree.</title>
        <authorList>
            <person name="Silva-Junior O.B."/>
            <person name="Grattapaglia D."/>
            <person name="Novaes E."/>
            <person name="Collevatti R.G."/>
        </authorList>
    </citation>
    <scope>NUCLEOTIDE SEQUENCE [LARGE SCALE GENOMIC DNA]</scope>
    <source>
        <strain evidence="7">cv. UFG-1</strain>
    </source>
</reference>
<evidence type="ECO:0000256" key="1">
    <source>
        <dbReference type="ARBA" id="ARBA00008434"/>
    </source>
</evidence>
<feature type="compositionally biased region" description="Low complexity" evidence="5">
    <location>
        <begin position="146"/>
        <end position="155"/>
    </location>
</feature>
<feature type="region of interest" description="Disordered" evidence="5">
    <location>
        <begin position="26"/>
        <end position="106"/>
    </location>
</feature>
<dbReference type="PANTHER" id="PTHR47546:SF3">
    <property type="entry name" value="30S RIBOSOMAL PROTEIN S15, CHLOROPLASTIC"/>
    <property type="match status" value="1"/>
</dbReference>
<keyword evidence="2 6" id="KW-0689">Ribosomal protein</keyword>
<dbReference type="SMART" id="SM01387">
    <property type="entry name" value="Ribosomal_S15"/>
    <property type="match status" value="1"/>
</dbReference>
<dbReference type="GO" id="GO:1990904">
    <property type="term" value="C:ribonucleoprotein complex"/>
    <property type="evidence" value="ECO:0007669"/>
    <property type="project" value="UniProtKB-KW"/>
</dbReference>
<dbReference type="InterPro" id="IPR005290">
    <property type="entry name" value="Ribosomal_uS15_bac-type"/>
</dbReference>
<dbReference type="HAMAP" id="MF_01343_B">
    <property type="entry name" value="Ribosomal_uS15_B"/>
    <property type="match status" value="1"/>
</dbReference>
<dbReference type="OrthoDB" id="441444at2759"/>
<dbReference type="Pfam" id="PF00312">
    <property type="entry name" value="Ribosomal_S15"/>
    <property type="match status" value="1"/>
</dbReference>
<protein>
    <recommendedName>
        <fullName evidence="4">Small ribosomal subunit protein uS15c</fullName>
    </recommendedName>
</protein>
<dbReference type="NCBIfam" id="TIGR00952">
    <property type="entry name" value="S15_bact"/>
    <property type="match status" value="1"/>
</dbReference>
<dbReference type="AlphaFoldDB" id="A0A2G9HMC4"/>
<dbReference type="GO" id="GO:0006412">
    <property type="term" value="P:translation"/>
    <property type="evidence" value="ECO:0007669"/>
    <property type="project" value="InterPro"/>
</dbReference>
<dbReference type="PANTHER" id="PTHR47546">
    <property type="entry name" value="S15/NS1, RNA-BINDING PROTEIN"/>
    <property type="match status" value="1"/>
</dbReference>
<dbReference type="InterPro" id="IPR009068">
    <property type="entry name" value="uS15_NS1_RNA-bd_sf"/>
</dbReference>
<dbReference type="GO" id="GO:0005737">
    <property type="term" value="C:cytoplasm"/>
    <property type="evidence" value="ECO:0007669"/>
    <property type="project" value="UniProtKB-ARBA"/>
</dbReference>
<evidence type="ECO:0000256" key="3">
    <source>
        <dbReference type="ARBA" id="ARBA00023274"/>
    </source>
</evidence>
<gene>
    <name evidence="6" type="ORF">CDL12_08660</name>
</gene>
<dbReference type="EMBL" id="NKXS01001425">
    <property type="protein sequence ID" value="PIN18672.1"/>
    <property type="molecule type" value="Genomic_DNA"/>
</dbReference>
<accession>A0A2G9HMC4</accession>
<dbReference type="GO" id="GO:0005840">
    <property type="term" value="C:ribosome"/>
    <property type="evidence" value="ECO:0007669"/>
    <property type="project" value="UniProtKB-KW"/>
</dbReference>
<organism evidence="6 7">
    <name type="scientific">Handroanthus impetiginosus</name>
    <dbReference type="NCBI Taxonomy" id="429701"/>
    <lineage>
        <taxon>Eukaryota</taxon>
        <taxon>Viridiplantae</taxon>
        <taxon>Streptophyta</taxon>
        <taxon>Embryophyta</taxon>
        <taxon>Tracheophyta</taxon>
        <taxon>Spermatophyta</taxon>
        <taxon>Magnoliopsida</taxon>
        <taxon>eudicotyledons</taxon>
        <taxon>Gunneridae</taxon>
        <taxon>Pentapetalae</taxon>
        <taxon>asterids</taxon>
        <taxon>lamiids</taxon>
        <taxon>Lamiales</taxon>
        <taxon>Bignoniaceae</taxon>
        <taxon>Crescentiina</taxon>
        <taxon>Tabebuia alliance</taxon>
        <taxon>Handroanthus</taxon>
    </lineage>
</organism>
<sequence>MAAITKRLLHLRPNLHSYPRPHLYPLHHFSSSSDPDPPADIPQSEPVGEPDSSVETQTKSSFFDDIKASLQREPPPQDRQQTFRKPFSFSNRTRQTPPPSKEASFEEIRRNISEFRLRSAAPPPSSSSGQYVSMQELYKKNVLSMTDDSATSSDSLAEKPSTRPEGGTLSYNGIRESLSNLKANINDSGGNAVDRISLARFKETLKLKPDPNANLGSTRIIGGSDSFPPNFLGKERRVNGVYNLGSTGSMMLGFLKMSDHLDLGKKLKMLRPEKRKGKWFSLQELSERLAKVRKIEEKESEARIGIPPKVLRDSIQKMSPSNDDKSRPRMMHRIDFLGQVGGTPSIMLLPDAPPKANLVEKYFHPDNMSSAEKLKLELKRVRDEFKMSESDCGSARVQVAQLTTKIKHLSNVLQKKDKHSRRGLQAMVQRRKKLLKYLRRTDWDSYCVVISKLGLRDNPDVKA</sequence>
<dbReference type="GO" id="GO:0003735">
    <property type="term" value="F:structural constituent of ribosome"/>
    <property type="evidence" value="ECO:0007669"/>
    <property type="project" value="InterPro"/>
</dbReference>
<feature type="region of interest" description="Disordered" evidence="5">
    <location>
        <begin position="146"/>
        <end position="171"/>
    </location>
</feature>
<dbReference type="CDD" id="cd00353">
    <property type="entry name" value="Ribosomal_S15p_S13e"/>
    <property type="match status" value="1"/>
</dbReference>
<keyword evidence="7" id="KW-1185">Reference proteome</keyword>
<name>A0A2G9HMC4_9LAMI</name>
<evidence type="ECO:0000313" key="6">
    <source>
        <dbReference type="EMBL" id="PIN18672.1"/>
    </source>
</evidence>
<comment type="similarity">
    <text evidence="1">Belongs to the universal ribosomal protein uS15 family.</text>
</comment>
<dbReference type="Gene3D" id="1.10.287.10">
    <property type="entry name" value="S15/NS1, RNA-binding"/>
    <property type="match status" value="1"/>
</dbReference>
<dbReference type="Proteomes" id="UP000231279">
    <property type="component" value="Unassembled WGS sequence"/>
</dbReference>
<proteinExistence type="inferred from homology"/>
<evidence type="ECO:0000256" key="4">
    <source>
        <dbReference type="ARBA" id="ARBA00035250"/>
    </source>
</evidence>
<evidence type="ECO:0000313" key="7">
    <source>
        <dbReference type="Proteomes" id="UP000231279"/>
    </source>
</evidence>